<proteinExistence type="predicted"/>
<comment type="caution">
    <text evidence="1">The sequence shown here is derived from an EMBL/GenBank/DDBJ whole genome shotgun (WGS) entry which is preliminary data.</text>
</comment>
<evidence type="ECO:0000313" key="1">
    <source>
        <dbReference type="EMBL" id="OWR52993.1"/>
    </source>
</evidence>
<keyword evidence="2" id="KW-1185">Reference proteome</keyword>
<accession>A0A212FH05</accession>
<name>A0A212FH05_DANPL</name>
<organism evidence="1 2">
    <name type="scientific">Danaus plexippus plexippus</name>
    <dbReference type="NCBI Taxonomy" id="278856"/>
    <lineage>
        <taxon>Eukaryota</taxon>
        <taxon>Metazoa</taxon>
        <taxon>Ecdysozoa</taxon>
        <taxon>Arthropoda</taxon>
        <taxon>Hexapoda</taxon>
        <taxon>Insecta</taxon>
        <taxon>Pterygota</taxon>
        <taxon>Neoptera</taxon>
        <taxon>Endopterygota</taxon>
        <taxon>Lepidoptera</taxon>
        <taxon>Glossata</taxon>
        <taxon>Ditrysia</taxon>
        <taxon>Papilionoidea</taxon>
        <taxon>Nymphalidae</taxon>
        <taxon>Danainae</taxon>
        <taxon>Danaini</taxon>
        <taxon>Danaina</taxon>
        <taxon>Danaus</taxon>
        <taxon>Danaus</taxon>
    </lineage>
</organism>
<sequence length="110" mass="12243">MTEKNSIKSKCVRSSIFERRNLNKFSSQITIHVANLRLIIAIRFRSYDDFKKKKAPTLGRGDGALDAMGTEKNCAQVTAHSRDARSDLSSQIGGALILDNYQLALRTVLS</sequence>
<reference evidence="1 2" key="1">
    <citation type="journal article" date="2011" name="Cell">
        <title>The monarch butterfly genome yields insights into long-distance migration.</title>
        <authorList>
            <person name="Zhan S."/>
            <person name="Merlin C."/>
            <person name="Boore J.L."/>
            <person name="Reppert S.M."/>
        </authorList>
    </citation>
    <scope>NUCLEOTIDE SEQUENCE [LARGE SCALE GENOMIC DNA]</scope>
    <source>
        <strain evidence="1">F-2</strain>
    </source>
</reference>
<dbReference type="Proteomes" id="UP000007151">
    <property type="component" value="Unassembled WGS sequence"/>
</dbReference>
<evidence type="ECO:0000313" key="2">
    <source>
        <dbReference type="Proteomes" id="UP000007151"/>
    </source>
</evidence>
<gene>
    <name evidence="1" type="ORF">KGM_212931</name>
</gene>
<dbReference type="KEGG" id="dpl:KGM_212931"/>
<dbReference type="EMBL" id="AGBW02008586">
    <property type="protein sequence ID" value="OWR52993.1"/>
    <property type="molecule type" value="Genomic_DNA"/>
</dbReference>
<dbReference type="AlphaFoldDB" id="A0A212FH05"/>
<dbReference type="InParanoid" id="A0A212FH05"/>
<protein>
    <submittedName>
        <fullName evidence="1">Uncharacterized protein</fullName>
    </submittedName>
</protein>